<dbReference type="InterPro" id="IPR001254">
    <property type="entry name" value="Trypsin_dom"/>
</dbReference>
<dbReference type="AlphaFoldDB" id="A0A8S4N8J9"/>
<dbReference type="InterPro" id="IPR043504">
    <property type="entry name" value="Peptidase_S1_PA_chymotrypsin"/>
</dbReference>
<reference evidence="3" key="1">
    <citation type="submission" date="2022-03" db="EMBL/GenBank/DDBJ databases">
        <authorList>
            <person name="Martin C."/>
        </authorList>
    </citation>
    <scope>NUCLEOTIDE SEQUENCE</scope>
</reference>
<dbReference type="Proteomes" id="UP000749559">
    <property type="component" value="Unassembled WGS sequence"/>
</dbReference>
<comment type="caution">
    <text evidence="3">The sequence shown here is derived from an EMBL/GenBank/DDBJ whole genome shotgun (WGS) entry which is preliminary data.</text>
</comment>
<dbReference type="Gene3D" id="2.40.10.10">
    <property type="entry name" value="Trypsin-like serine proteases"/>
    <property type="match status" value="1"/>
</dbReference>
<proteinExistence type="predicted"/>
<accession>A0A8S4N8J9</accession>
<dbReference type="InterPro" id="IPR009003">
    <property type="entry name" value="Peptidase_S1_PA"/>
</dbReference>
<dbReference type="CDD" id="cd00190">
    <property type="entry name" value="Tryp_SPc"/>
    <property type="match status" value="1"/>
</dbReference>
<evidence type="ECO:0000313" key="4">
    <source>
        <dbReference type="Proteomes" id="UP000749559"/>
    </source>
</evidence>
<dbReference type="SUPFAM" id="SSF50494">
    <property type="entry name" value="Trypsin-like serine proteases"/>
    <property type="match status" value="1"/>
</dbReference>
<keyword evidence="4" id="KW-1185">Reference proteome</keyword>
<protein>
    <recommendedName>
        <fullName evidence="2">Peptidase S1 domain-containing protein</fullName>
    </recommendedName>
</protein>
<evidence type="ECO:0000256" key="1">
    <source>
        <dbReference type="ARBA" id="ARBA00023157"/>
    </source>
</evidence>
<organism evidence="3 4">
    <name type="scientific">Owenia fusiformis</name>
    <name type="common">Polychaete worm</name>
    <dbReference type="NCBI Taxonomy" id="6347"/>
    <lineage>
        <taxon>Eukaryota</taxon>
        <taxon>Metazoa</taxon>
        <taxon>Spiralia</taxon>
        <taxon>Lophotrochozoa</taxon>
        <taxon>Annelida</taxon>
        <taxon>Polychaeta</taxon>
        <taxon>Sedentaria</taxon>
        <taxon>Canalipalpata</taxon>
        <taxon>Sabellida</taxon>
        <taxon>Oweniida</taxon>
        <taxon>Oweniidae</taxon>
        <taxon>Owenia</taxon>
    </lineage>
</organism>
<dbReference type="PANTHER" id="PTHR24250:SF27">
    <property type="entry name" value="ELASTASE 2 LIKE"/>
    <property type="match status" value="1"/>
</dbReference>
<feature type="domain" description="Peptidase S1" evidence="2">
    <location>
        <begin position="1"/>
        <end position="181"/>
    </location>
</feature>
<dbReference type="Pfam" id="PF00089">
    <property type="entry name" value="Trypsin"/>
    <property type="match status" value="1"/>
</dbReference>
<dbReference type="GO" id="GO:0004252">
    <property type="term" value="F:serine-type endopeptidase activity"/>
    <property type="evidence" value="ECO:0007669"/>
    <property type="project" value="InterPro"/>
</dbReference>
<sequence>MAGGHNRGCSTCTRREQAHTVQDVIIHPGFEANINKGHPNDIALLELATNVVLDNITARVIELPPESNTFAGQSCTIVGWGMTRPGIYADELRKTSLPVLTGEQCLLYWPQANQTTHICVYDTSDRISACNGDEGSPMMCQHNGQTVLAGVSSFVVNGCLYKPSVYTRVSEYKTWICEETDGALAYCNRP</sequence>
<dbReference type="PANTHER" id="PTHR24250">
    <property type="entry name" value="CHYMOTRYPSIN-RELATED"/>
    <property type="match status" value="1"/>
</dbReference>
<dbReference type="PROSITE" id="PS50240">
    <property type="entry name" value="TRYPSIN_DOM"/>
    <property type="match status" value="1"/>
</dbReference>
<evidence type="ECO:0000259" key="2">
    <source>
        <dbReference type="PROSITE" id="PS50240"/>
    </source>
</evidence>
<dbReference type="EMBL" id="CAIIXF020000002">
    <property type="protein sequence ID" value="CAH1777282.1"/>
    <property type="molecule type" value="Genomic_DNA"/>
</dbReference>
<gene>
    <name evidence="3" type="ORF">OFUS_LOCUS4342</name>
</gene>
<name>A0A8S4N8J9_OWEFU</name>
<keyword evidence="1" id="KW-1015">Disulfide bond</keyword>
<dbReference type="GO" id="GO:0006508">
    <property type="term" value="P:proteolysis"/>
    <property type="evidence" value="ECO:0007669"/>
    <property type="project" value="InterPro"/>
</dbReference>
<evidence type="ECO:0000313" key="3">
    <source>
        <dbReference type="EMBL" id="CAH1777282.1"/>
    </source>
</evidence>
<dbReference type="OrthoDB" id="10061449at2759"/>
<dbReference type="SMART" id="SM00020">
    <property type="entry name" value="Tryp_SPc"/>
    <property type="match status" value="1"/>
</dbReference>